<sequence length="61" mass="7111">MDKTVEAQKKISANPSFKFTTNKRQQLQLSHQHPAKIKFFKEAEMQCTINAFPDFQEIAKI</sequence>
<comment type="caution">
    <text evidence="1">The sequence shown here is derived from an EMBL/GenBank/DDBJ whole genome shotgun (WGS) entry which is preliminary data.</text>
</comment>
<name>A0A0V0XX11_TRIPS</name>
<reference evidence="1 2" key="1">
    <citation type="submission" date="2015-01" db="EMBL/GenBank/DDBJ databases">
        <title>Evolution of Trichinella species and genotypes.</title>
        <authorList>
            <person name="Korhonen P.K."/>
            <person name="Edoardo P."/>
            <person name="Giuseppe L.R."/>
            <person name="Gasser R.B."/>
        </authorList>
    </citation>
    <scope>NUCLEOTIDE SEQUENCE [LARGE SCALE GENOMIC DNA]</scope>
    <source>
        <strain evidence="1">ISS141</strain>
    </source>
</reference>
<evidence type="ECO:0000313" key="1">
    <source>
        <dbReference type="EMBL" id="KRX92628.1"/>
    </source>
</evidence>
<protein>
    <submittedName>
        <fullName evidence="1">Uncharacterized protein</fullName>
    </submittedName>
</protein>
<dbReference type="EMBL" id="JYDU01000107">
    <property type="protein sequence ID" value="KRX92628.1"/>
    <property type="molecule type" value="Genomic_DNA"/>
</dbReference>
<accession>A0A0V0XX11</accession>
<proteinExistence type="predicted"/>
<dbReference type="AlphaFoldDB" id="A0A0V0XX11"/>
<gene>
    <name evidence="1" type="ORF">T4E_9684</name>
</gene>
<dbReference type="Proteomes" id="UP000054815">
    <property type="component" value="Unassembled WGS sequence"/>
</dbReference>
<organism evidence="1 2">
    <name type="scientific">Trichinella pseudospiralis</name>
    <name type="common">Parasitic roundworm</name>
    <dbReference type="NCBI Taxonomy" id="6337"/>
    <lineage>
        <taxon>Eukaryota</taxon>
        <taxon>Metazoa</taxon>
        <taxon>Ecdysozoa</taxon>
        <taxon>Nematoda</taxon>
        <taxon>Enoplea</taxon>
        <taxon>Dorylaimia</taxon>
        <taxon>Trichinellida</taxon>
        <taxon>Trichinellidae</taxon>
        <taxon>Trichinella</taxon>
    </lineage>
</organism>
<evidence type="ECO:0000313" key="2">
    <source>
        <dbReference type="Proteomes" id="UP000054815"/>
    </source>
</evidence>